<dbReference type="Pfam" id="PF00126">
    <property type="entry name" value="HTH_1"/>
    <property type="match status" value="1"/>
</dbReference>
<keyword evidence="4" id="KW-0804">Transcription</keyword>
<dbReference type="PANTHER" id="PTHR30346:SF0">
    <property type="entry name" value="HCA OPERON TRANSCRIPTIONAL ACTIVATOR HCAR"/>
    <property type="match status" value="1"/>
</dbReference>
<evidence type="ECO:0000256" key="3">
    <source>
        <dbReference type="ARBA" id="ARBA00023125"/>
    </source>
</evidence>
<reference evidence="7 8" key="1">
    <citation type="journal article" date="2019" name="Int. J. Syst. Evol. Microbiol.">
        <title>The Global Catalogue of Microorganisms (GCM) 10K type strain sequencing project: providing services to taxonomists for standard genome sequencing and annotation.</title>
        <authorList>
            <consortium name="The Broad Institute Genomics Platform"/>
            <consortium name="The Broad Institute Genome Sequencing Center for Infectious Disease"/>
            <person name="Wu L."/>
            <person name="Ma J."/>
        </authorList>
    </citation>
    <scope>NUCLEOTIDE SEQUENCE [LARGE SCALE GENOMIC DNA]</scope>
    <source>
        <strain evidence="7 8">JCM 6833</strain>
    </source>
</reference>
<dbReference type="PRINTS" id="PR00039">
    <property type="entry name" value="HTHLYSR"/>
</dbReference>
<sequence>MDAHLRDMRYFVAVAEELNFTRAAERLFVSQPALSKQIRQLEDLLRVKLFDRDKRAVTLTAPGRVLLPAAREILLKWDEAQRAVSDAAATEAARLTVGMSTGVGRGLLSTMRARFTERRPTWQLQMRQVNWDDASAGLAEGDVDVAFIWLPIPNQETFKVCVVACEPRWVAFPEDHWLAGREEVDFTELLDEPFLALPESAGPLRDYWLALDERGGKEARIGAVVTNAEETFAAIEGGTGIVLLASGNAALYRRPGVRAIPVSGLSPSELALAWRPDDHRSVIRDLVEALLHEPRPEPAGGEPARREPTGGVPAGGQLAR</sequence>
<dbReference type="EMBL" id="BAAATD010000008">
    <property type="protein sequence ID" value="GAA2615241.1"/>
    <property type="molecule type" value="Genomic_DNA"/>
</dbReference>
<feature type="domain" description="HTH lysR-type" evidence="6">
    <location>
        <begin position="1"/>
        <end position="60"/>
    </location>
</feature>
<protein>
    <submittedName>
        <fullName evidence="7">LysR family transcriptional regulator</fullName>
    </submittedName>
</protein>
<dbReference type="CDD" id="cd08414">
    <property type="entry name" value="PBP2_LTTR_aromatics_like"/>
    <property type="match status" value="1"/>
</dbReference>
<keyword evidence="8" id="KW-1185">Reference proteome</keyword>
<evidence type="ECO:0000256" key="5">
    <source>
        <dbReference type="SAM" id="MobiDB-lite"/>
    </source>
</evidence>
<proteinExistence type="inferred from homology"/>
<evidence type="ECO:0000259" key="6">
    <source>
        <dbReference type="PROSITE" id="PS50931"/>
    </source>
</evidence>
<comment type="caution">
    <text evidence="7">The sequence shown here is derived from an EMBL/GenBank/DDBJ whole genome shotgun (WGS) entry which is preliminary data.</text>
</comment>
<keyword evidence="2" id="KW-0805">Transcription regulation</keyword>
<dbReference type="PROSITE" id="PS50931">
    <property type="entry name" value="HTH_LYSR"/>
    <property type="match status" value="1"/>
</dbReference>
<dbReference type="Pfam" id="PF03466">
    <property type="entry name" value="LysR_substrate"/>
    <property type="match status" value="1"/>
</dbReference>
<evidence type="ECO:0000256" key="2">
    <source>
        <dbReference type="ARBA" id="ARBA00023015"/>
    </source>
</evidence>
<evidence type="ECO:0000313" key="8">
    <source>
        <dbReference type="Proteomes" id="UP001501509"/>
    </source>
</evidence>
<keyword evidence="3" id="KW-0238">DNA-binding</keyword>
<feature type="region of interest" description="Disordered" evidence="5">
    <location>
        <begin position="292"/>
        <end position="320"/>
    </location>
</feature>
<dbReference type="InterPro" id="IPR036388">
    <property type="entry name" value="WH-like_DNA-bd_sf"/>
</dbReference>
<dbReference type="Gene3D" id="3.40.190.10">
    <property type="entry name" value="Periplasmic binding protein-like II"/>
    <property type="match status" value="2"/>
</dbReference>
<accession>A0ABN3Q5Y7</accession>
<comment type="similarity">
    <text evidence="1">Belongs to the LysR transcriptional regulatory family.</text>
</comment>
<evidence type="ECO:0000256" key="4">
    <source>
        <dbReference type="ARBA" id="ARBA00023163"/>
    </source>
</evidence>
<dbReference type="RefSeq" id="WP_344545607.1">
    <property type="nucleotide sequence ID" value="NZ_BAAATD010000008.1"/>
</dbReference>
<name>A0ABN3Q5Y7_9ACTN</name>
<dbReference type="Gene3D" id="1.10.10.10">
    <property type="entry name" value="Winged helix-like DNA-binding domain superfamily/Winged helix DNA-binding domain"/>
    <property type="match status" value="1"/>
</dbReference>
<evidence type="ECO:0000313" key="7">
    <source>
        <dbReference type="EMBL" id="GAA2615241.1"/>
    </source>
</evidence>
<organism evidence="7 8">
    <name type="scientific">Actinomadura fulvescens</name>
    <dbReference type="NCBI Taxonomy" id="46160"/>
    <lineage>
        <taxon>Bacteria</taxon>
        <taxon>Bacillati</taxon>
        <taxon>Actinomycetota</taxon>
        <taxon>Actinomycetes</taxon>
        <taxon>Streptosporangiales</taxon>
        <taxon>Thermomonosporaceae</taxon>
        <taxon>Actinomadura</taxon>
    </lineage>
</organism>
<dbReference type="SUPFAM" id="SSF46785">
    <property type="entry name" value="Winged helix' DNA-binding domain"/>
    <property type="match status" value="1"/>
</dbReference>
<dbReference type="SUPFAM" id="SSF53850">
    <property type="entry name" value="Periplasmic binding protein-like II"/>
    <property type="match status" value="1"/>
</dbReference>
<gene>
    <name evidence="7" type="ORF">GCM10010411_57820</name>
</gene>
<dbReference type="InterPro" id="IPR036390">
    <property type="entry name" value="WH_DNA-bd_sf"/>
</dbReference>
<dbReference type="InterPro" id="IPR000847">
    <property type="entry name" value="LysR_HTH_N"/>
</dbReference>
<dbReference type="InterPro" id="IPR005119">
    <property type="entry name" value="LysR_subst-bd"/>
</dbReference>
<evidence type="ECO:0000256" key="1">
    <source>
        <dbReference type="ARBA" id="ARBA00009437"/>
    </source>
</evidence>
<dbReference type="Proteomes" id="UP001501509">
    <property type="component" value="Unassembled WGS sequence"/>
</dbReference>
<dbReference type="PANTHER" id="PTHR30346">
    <property type="entry name" value="TRANSCRIPTIONAL DUAL REGULATOR HCAR-RELATED"/>
    <property type="match status" value="1"/>
</dbReference>